<accession>A0A8X6T7R4</accession>
<protein>
    <submittedName>
        <fullName evidence="1">Uncharacterized protein</fullName>
    </submittedName>
</protein>
<organism evidence="1 2">
    <name type="scientific">Nephila pilipes</name>
    <name type="common">Giant wood spider</name>
    <name type="synonym">Nephila maculata</name>
    <dbReference type="NCBI Taxonomy" id="299642"/>
    <lineage>
        <taxon>Eukaryota</taxon>
        <taxon>Metazoa</taxon>
        <taxon>Ecdysozoa</taxon>
        <taxon>Arthropoda</taxon>
        <taxon>Chelicerata</taxon>
        <taxon>Arachnida</taxon>
        <taxon>Araneae</taxon>
        <taxon>Araneomorphae</taxon>
        <taxon>Entelegynae</taxon>
        <taxon>Araneoidea</taxon>
        <taxon>Nephilidae</taxon>
        <taxon>Nephila</taxon>
    </lineage>
</organism>
<dbReference type="EMBL" id="BMAW01002711">
    <property type="protein sequence ID" value="GFS79956.1"/>
    <property type="molecule type" value="Genomic_DNA"/>
</dbReference>
<evidence type="ECO:0000313" key="1">
    <source>
        <dbReference type="EMBL" id="GFS79956.1"/>
    </source>
</evidence>
<name>A0A8X6T7R4_NEPPI</name>
<keyword evidence="2" id="KW-1185">Reference proteome</keyword>
<dbReference type="AlphaFoldDB" id="A0A8X6T7R4"/>
<comment type="caution">
    <text evidence="1">The sequence shown here is derived from an EMBL/GenBank/DDBJ whole genome shotgun (WGS) entry which is preliminary data.</text>
</comment>
<reference evidence="1" key="1">
    <citation type="submission" date="2020-08" db="EMBL/GenBank/DDBJ databases">
        <title>Multicomponent nature underlies the extraordinary mechanical properties of spider dragline silk.</title>
        <authorList>
            <person name="Kono N."/>
            <person name="Nakamura H."/>
            <person name="Mori M."/>
            <person name="Yoshida Y."/>
            <person name="Ohtoshi R."/>
            <person name="Malay A.D."/>
            <person name="Moran D.A.P."/>
            <person name="Tomita M."/>
            <person name="Numata K."/>
            <person name="Arakawa K."/>
        </authorList>
    </citation>
    <scope>NUCLEOTIDE SEQUENCE</scope>
</reference>
<gene>
    <name evidence="1" type="ORF">NPIL_552141</name>
</gene>
<evidence type="ECO:0000313" key="2">
    <source>
        <dbReference type="Proteomes" id="UP000887013"/>
    </source>
</evidence>
<dbReference type="Proteomes" id="UP000887013">
    <property type="component" value="Unassembled WGS sequence"/>
</dbReference>
<sequence length="93" mass="10154">MRTDVGSDQPMCGTLGTATMYNRDVNLGHCQCILAKSKNMQVTDCVSAGDPAAINAWNPYSFLRNPVNTSWADSRKAHQSLARVAFGAQNYSR</sequence>
<proteinExistence type="predicted"/>